<protein>
    <recommendedName>
        <fullName evidence="4">Spondin domain-containing protein</fullName>
    </recommendedName>
</protein>
<gene>
    <name evidence="2" type="ORF">SAMN05444171_7609</name>
</gene>
<proteinExistence type="predicted"/>
<evidence type="ECO:0000256" key="1">
    <source>
        <dbReference type="SAM" id="SignalP"/>
    </source>
</evidence>
<organism evidence="2 3">
    <name type="scientific">Bradyrhizobium lablabi</name>
    <dbReference type="NCBI Taxonomy" id="722472"/>
    <lineage>
        <taxon>Bacteria</taxon>
        <taxon>Pseudomonadati</taxon>
        <taxon>Pseudomonadota</taxon>
        <taxon>Alphaproteobacteria</taxon>
        <taxon>Hyphomicrobiales</taxon>
        <taxon>Nitrobacteraceae</taxon>
        <taxon>Bradyrhizobium</taxon>
    </lineage>
</organism>
<keyword evidence="1" id="KW-0732">Signal</keyword>
<name>A0A1M7J1B9_9BRAD</name>
<evidence type="ECO:0000313" key="3">
    <source>
        <dbReference type="Proteomes" id="UP000183208"/>
    </source>
</evidence>
<evidence type="ECO:0008006" key="4">
    <source>
        <dbReference type="Google" id="ProtNLM"/>
    </source>
</evidence>
<sequence>MTRMSVYLVMLAAMLGSAASAEGPPPTAFKVISPIFGQLVTFSMPQAFVVVGENINGPSYIREAVLKGETANRWTQMITVTGAKGLVANANVTPETFAASIAGGFKSACPDTFVAKGVGPVKFGDQDGYVALASCGSVVSAPDKHSETALVVAVKGSADYYTLQWAERTPTSGRPVIDEAKWLERLRQLQPIRLCPIVPGEAPPYPSCVNKS</sequence>
<dbReference type="EMBL" id="FNTI01000001">
    <property type="protein sequence ID" value="SEE46731.1"/>
    <property type="molecule type" value="Genomic_DNA"/>
</dbReference>
<dbReference type="AlphaFoldDB" id="A0A1M7J1B9"/>
<dbReference type="RefSeq" id="WP_074830030.1">
    <property type="nucleotide sequence ID" value="NZ_FNTI01000001.1"/>
</dbReference>
<accession>A0A1M7J1B9</accession>
<reference evidence="2 3" key="1">
    <citation type="submission" date="2016-10" db="EMBL/GenBank/DDBJ databases">
        <authorList>
            <person name="de Groot N.N."/>
        </authorList>
    </citation>
    <scope>NUCLEOTIDE SEQUENCE [LARGE SCALE GENOMIC DNA]</scope>
    <source>
        <strain evidence="2 3">GAS522</strain>
    </source>
</reference>
<dbReference type="Proteomes" id="UP000183208">
    <property type="component" value="Unassembled WGS sequence"/>
</dbReference>
<feature type="chain" id="PRO_5030032017" description="Spondin domain-containing protein" evidence="1">
    <location>
        <begin position="22"/>
        <end position="212"/>
    </location>
</feature>
<evidence type="ECO:0000313" key="2">
    <source>
        <dbReference type="EMBL" id="SEE46731.1"/>
    </source>
</evidence>
<feature type="signal peptide" evidence="1">
    <location>
        <begin position="1"/>
        <end position="21"/>
    </location>
</feature>